<protein>
    <recommendedName>
        <fullName evidence="2">Transmembrane protein 127 transmembrane region domain-containing protein</fullName>
    </recommendedName>
</protein>
<dbReference type="GO" id="GO:0032007">
    <property type="term" value="P:negative regulation of TOR signaling"/>
    <property type="evidence" value="ECO:0007669"/>
    <property type="project" value="InterPro"/>
</dbReference>
<dbReference type="PANTHER" id="PTHR28358">
    <property type="entry name" value="TRANSMEMBRANE PROTEIN 127"/>
    <property type="match status" value="1"/>
</dbReference>
<organism evidence="3">
    <name type="scientific">Clastoptera arizonana</name>
    <name type="common">Arizona spittle bug</name>
    <dbReference type="NCBI Taxonomy" id="38151"/>
    <lineage>
        <taxon>Eukaryota</taxon>
        <taxon>Metazoa</taxon>
        <taxon>Ecdysozoa</taxon>
        <taxon>Arthropoda</taxon>
        <taxon>Hexapoda</taxon>
        <taxon>Insecta</taxon>
        <taxon>Pterygota</taxon>
        <taxon>Neoptera</taxon>
        <taxon>Paraneoptera</taxon>
        <taxon>Hemiptera</taxon>
        <taxon>Auchenorrhyncha</taxon>
        <taxon>Cercopoidea</taxon>
        <taxon>Clastopteridae</taxon>
        <taxon>Clastoptera</taxon>
    </lineage>
</organism>
<dbReference type="EMBL" id="GEDC01007454">
    <property type="protein sequence ID" value="JAS29844.1"/>
    <property type="molecule type" value="Transcribed_RNA"/>
</dbReference>
<dbReference type="InterPro" id="IPR033331">
    <property type="entry name" value="TMEM127"/>
</dbReference>
<evidence type="ECO:0000259" key="2">
    <source>
        <dbReference type="Pfam" id="PF20517"/>
    </source>
</evidence>
<gene>
    <name evidence="4" type="ORF">g.7464</name>
    <name evidence="5" type="ORF">g.7466</name>
    <name evidence="3" type="ORF">g.7467</name>
</gene>
<dbReference type="EMBL" id="GEDC01020361">
    <property type="protein sequence ID" value="JAS16937.1"/>
    <property type="molecule type" value="Transcribed_RNA"/>
</dbReference>
<dbReference type="GO" id="GO:0008285">
    <property type="term" value="P:negative regulation of cell population proliferation"/>
    <property type="evidence" value="ECO:0007669"/>
    <property type="project" value="InterPro"/>
</dbReference>
<dbReference type="EMBL" id="GEDC01000900">
    <property type="protein sequence ID" value="JAS36398.1"/>
    <property type="molecule type" value="Transcribed_RNA"/>
</dbReference>
<proteinExistence type="predicted"/>
<reference evidence="3" key="1">
    <citation type="submission" date="2015-12" db="EMBL/GenBank/DDBJ databases">
        <title>De novo transcriptome assembly of four potential Pierce s Disease insect vectors from Arizona vineyards.</title>
        <authorList>
            <person name="Tassone E.E."/>
        </authorList>
    </citation>
    <scope>NUCLEOTIDE SEQUENCE</scope>
</reference>
<feature type="transmembrane region" description="Helical" evidence="1">
    <location>
        <begin position="188"/>
        <end position="211"/>
    </location>
</feature>
<feature type="transmembrane region" description="Helical" evidence="1">
    <location>
        <begin position="146"/>
        <end position="168"/>
    </location>
</feature>
<feature type="transmembrane region" description="Helical" evidence="1">
    <location>
        <begin position="109"/>
        <end position="134"/>
    </location>
</feature>
<accession>A0A1B6CU58</accession>
<dbReference type="Pfam" id="PF20517">
    <property type="entry name" value="TMEM127"/>
    <property type="match status" value="1"/>
</dbReference>
<dbReference type="GO" id="GO:0016020">
    <property type="term" value="C:membrane"/>
    <property type="evidence" value="ECO:0007669"/>
    <property type="project" value="TreeGrafter"/>
</dbReference>
<name>A0A1B6CU58_9HEMI</name>
<feature type="domain" description="Transmembrane protein 127 transmembrane region" evidence="2">
    <location>
        <begin position="101"/>
        <end position="211"/>
    </location>
</feature>
<evidence type="ECO:0000256" key="1">
    <source>
        <dbReference type="SAM" id="Phobius"/>
    </source>
</evidence>
<feature type="transmembrane region" description="Helical" evidence="1">
    <location>
        <begin position="21"/>
        <end position="39"/>
    </location>
</feature>
<evidence type="ECO:0000313" key="4">
    <source>
        <dbReference type="EMBL" id="JAS29844.1"/>
    </source>
</evidence>
<keyword evidence="1" id="KW-0812">Transmembrane</keyword>
<keyword evidence="1" id="KW-0472">Membrane</keyword>
<dbReference type="InterPro" id="IPR046795">
    <property type="entry name" value="TMEM127_TM"/>
</dbReference>
<dbReference type="AlphaFoldDB" id="A0A1B6CU58"/>
<evidence type="ECO:0000313" key="3">
    <source>
        <dbReference type="EMBL" id="JAS16937.1"/>
    </source>
</evidence>
<evidence type="ECO:0000313" key="5">
    <source>
        <dbReference type="EMBL" id="JAS36398.1"/>
    </source>
</evidence>
<keyword evidence="1" id="KW-1133">Transmembrane helix</keyword>
<dbReference type="PANTHER" id="PTHR28358:SF1">
    <property type="entry name" value="TRANSMEMBRANE PROTEIN 127"/>
    <property type="match status" value="1"/>
</dbReference>
<sequence length="251" mass="28383">MLNSAYFPRQRWAFPKDNEKNFVAASFHFITIIMFSLSVTHFEWFFVWGGNCAHNLALFQFFSLKSNFETIGIQNKTTLRTNEVEVPFLIQYHSSYGALPCINSDVVDLIHIIIILCFLSILFSIIAFFLDIIGSSKKICIVCRRNALPSIITVLLVISIVGVSYFVTRSLELSANEMNPHTMIQVTFEYGCYIVAAAGAVSILATACNLLQPQRQIEDNQNDQLVEDWDGLETFSVSLHNMPVLPPPYIP</sequence>